<proteinExistence type="predicted"/>
<evidence type="ECO:0000313" key="2">
    <source>
        <dbReference type="Proteomes" id="UP001472677"/>
    </source>
</evidence>
<keyword evidence="2" id="KW-1185">Reference proteome</keyword>
<dbReference type="EMBL" id="JBBPBM010000024">
    <property type="protein sequence ID" value="KAK8543249.1"/>
    <property type="molecule type" value="Genomic_DNA"/>
</dbReference>
<reference evidence="1 2" key="1">
    <citation type="journal article" date="2024" name="G3 (Bethesda)">
        <title>Genome assembly of Hibiscus sabdariffa L. provides insights into metabolisms of medicinal natural products.</title>
        <authorList>
            <person name="Kim T."/>
        </authorList>
    </citation>
    <scope>NUCLEOTIDE SEQUENCE [LARGE SCALE GENOMIC DNA]</scope>
    <source>
        <strain evidence="1">TK-2024</strain>
        <tissue evidence="1">Old leaves</tissue>
    </source>
</reference>
<accession>A0ABR2DPQ1</accession>
<sequence>MHRYDEYEHGSTMVEKRMDGAIGSVKILVYDKNTFIGHSRRKKITMLTLDHYISKRQNKAGKEQETHLIEQKAKIVTMAFVTHLWI</sequence>
<protein>
    <submittedName>
        <fullName evidence="1">Uncharacterized protein</fullName>
    </submittedName>
</protein>
<dbReference type="Proteomes" id="UP001472677">
    <property type="component" value="Unassembled WGS sequence"/>
</dbReference>
<evidence type="ECO:0000313" key="1">
    <source>
        <dbReference type="EMBL" id="KAK8543249.1"/>
    </source>
</evidence>
<comment type="caution">
    <text evidence="1">The sequence shown here is derived from an EMBL/GenBank/DDBJ whole genome shotgun (WGS) entry which is preliminary data.</text>
</comment>
<name>A0ABR2DPQ1_9ROSI</name>
<gene>
    <name evidence="1" type="ORF">V6N12_015811</name>
</gene>
<organism evidence="1 2">
    <name type="scientific">Hibiscus sabdariffa</name>
    <name type="common">roselle</name>
    <dbReference type="NCBI Taxonomy" id="183260"/>
    <lineage>
        <taxon>Eukaryota</taxon>
        <taxon>Viridiplantae</taxon>
        <taxon>Streptophyta</taxon>
        <taxon>Embryophyta</taxon>
        <taxon>Tracheophyta</taxon>
        <taxon>Spermatophyta</taxon>
        <taxon>Magnoliopsida</taxon>
        <taxon>eudicotyledons</taxon>
        <taxon>Gunneridae</taxon>
        <taxon>Pentapetalae</taxon>
        <taxon>rosids</taxon>
        <taxon>malvids</taxon>
        <taxon>Malvales</taxon>
        <taxon>Malvaceae</taxon>
        <taxon>Malvoideae</taxon>
        <taxon>Hibiscus</taxon>
    </lineage>
</organism>